<sequence>MEVLHKAQQWLPLIIAALAHLVCTRNANEFYTFKDATATSVYVTNTDDEQKFGPARAFQIGASYWCSAGSHTSTDFVSWTGELWDLAKVSQIEVIWEYAPKEVEISTSITQDSFNVVMPFRETFESKPSYKEVFKLDLPVEARYVRLTLRGAINEYFGIREIHIVGAGDPMFVIKSGISTTLGEMCLQLEEGRTENNTRVVLDLCTHAIAAADGRDLWRHDSRQRLVSAITSPPKCLTSVSPNKIGALVITECNDEGDEQCRWEFMGNGQLALKNVSDLCMTQAALYEDKAGMGNLLNIMKSKIQIVASSTTDRHGAELAMDGDVKTYWASELFLDSNIHSVNLTINFGESVHAARVRIDWEYQPTTYIIEGSTDNIVFKELARNVSNSDHITIDTLAMKAFKQLRIVMLRPHHSMGKVEGGFVYGIREVEVLTSNMETVLGNCRAAANTPDARDKYFVSYVSEFEPGLAHVIKNMEDEIHNMTGEIMDEMATLNDTLDETDACMQDKKEYDKTLERVHTKETALWKQIQASSLCDKSANTEVMYSTVGETMKNAAEDCYVIKQMMGNPTSGFYWIQPRCSKHPLRVYCDMNSQTSMFIWNGKDAHAAPQSLQSMTSPLAIRYQCAAFGLEPLVVKSKHQLDGLKEALYIMGFEKKTEHYVPLAYKFGNSHKFRDLMNIFSFMTDSAIIETNAPGDKTDEVTQALHTVNHNAAGLSLETGEVEKFDLEAANVEAIVCSTNITDDNVVPIDIKCDDRIDKTEALVANTNTNIVVRCSEHCAERKELPVYGVDGVYSERSSICRAAIHAGVIASRGTFTVAVESGLPFYSGRTENGIQSYAYNKAWQGAKDILDAQMPDDEKEVEHTGPPSKFSIRILPRERLCPIVQTHGSFLQVPNKENEKAGKSEGKGQSTAVEKPVPKEGDKADSKGAPDESEVMDITDLDPNTKTEAAKVLTEMNAMYGMDPKTVVNTVRNIAALVSRAKKYIKPLESITRHQEKQMNTMFDRVEVASQKATHLKEVKESHKTNYERLLHEQQAKGVESEAPITLDYTKMAFSKTFRVYDTSMTSGGESRWGYSDAPFEGHQSYMVQSSDVDSSLLGEGAFAILNNRRYFDFDLKVDVLAKNDGAVGVAFRVQDQFNFYLFVMNSRQSHKQLIKVQDGVALVLATNPDEGYQKNKWIAVDISATSNSVVIKCDDKTILRVLDTSFLHGAVGLYSCGSNGNFYYDHFSVSPKAQVKEDRTSNEARLKTLKCCTYNENFDGKFSSAYTVVTPHHVHATSWRFKDILGGKHKAIHQRHSAQDALDIGSIALLKNARMCRNGHMKFRFLPTCEGGVLGAVVRYADINNMVLVEISWKELRIRHIQAGAAKVLVTVPAAFAVSKWNVMNVAIDDKSISVKVHNNVEHGSFLTSIFKNADFECSAEIGDDSALGFGLGLKASACDSSYFDTLHISPEENNQALPATNLIQQYSAANLWKPCVENVHILSRVGLCRQMYRNKGNAHVCAESFCAPCCSYHTTLLGDVHQQACVAECQKNNHLVHSYLERFLSYVSSCVSLKGVGFDHCEGDRQCLRQACKLCCGSGHRENGPLDKNLMALETSSCLAQCNSLV</sequence>
<gene>
    <name evidence="4" type="ORF">BBBOND_0307800</name>
</gene>
<dbReference type="InterPro" id="IPR004043">
    <property type="entry name" value="LCCL"/>
</dbReference>
<evidence type="ECO:0000256" key="2">
    <source>
        <dbReference type="SAM" id="SignalP"/>
    </source>
</evidence>
<keyword evidence="5" id="KW-1185">Reference proteome</keyword>
<protein>
    <submittedName>
        <fullName evidence="4">LCCL domain containing protein, putative</fullName>
    </submittedName>
</protein>
<dbReference type="SUPFAM" id="SSF69848">
    <property type="entry name" value="LCCL domain"/>
    <property type="match status" value="1"/>
</dbReference>
<feature type="domain" description="LCCL" evidence="3">
    <location>
        <begin position="747"/>
        <end position="847"/>
    </location>
</feature>
<dbReference type="GeneID" id="24565417"/>
<dbReference type="SMART" id="SM00603">
    <property type="entry name" value="LCCL"/>
    <property type="match status" value="1"/>
</dbReference>
<feature type="region of interest" description="Disordered" evidence="1">
    <location>
        <begin position="892"/>
        <end position="938"/>
    </location>
</feature>
<feature type="compositionally biased region" description="Basic and acidic residues" evidence="1">
    <location>
        <begin position="897"/>
        <end position="907"/>
    </location>
</feature>
<dbReference type="InterPro" id="IPR036056">
    <property type="entry name" value="Fibrinogen-like_C"/>
</dbReference>
<organism evidence="4 5">
    <name type="scientific">Babesia bigemina</name>
    <dbReference type="NCBI Taxonomy" id="5866"/>
    <lineage>
        <taxon>Eukaryota</taxon>
        <taxon>Sar</taxon>
        <taxon>Alveolata</taxon>
        <taxon>Apicomplexa</taxon>
        <taxon>Aconoidasida</taxon>
        <taxon>Piroplasmida</taxon>
        <taxon>Babesiidae</taxon>
        <taxon>Babesia</taxon>
    </lineage>
</organism>
<name>A0A061D871_BABBI</name>
<dbReference type="InterPro" id="IPR000772">
    <property type="entry name" value="Ricin_B_lectin"/>
</dbReference>
<dbReference type="OrthoDB" id="414826at2759"/>
<dbReference type="Pfam" id="PF00652">
    <property type="entry name" value="Ricin_B_lectin"/>
    <property type="match status" value="1"/>
</dbReference>
<dbReference type="STRING" id="5866.A0A061D871"/>
<dbReference type="SUPFAM" id="SSF50370">
    <property type="entry name" value="Ricin B-like lectins"/>
    <property type="match status" value="1"/>
</dbReference>
<proteinExistence type="predicted"/>
<dbReference type="InterPro" id="IPR051957">
    <property type="entry name" value="CRISP-LCCL_domain"/>
</dbReference>
<dbReference type="OMA" id="NFCEECC"/>
<dbReference type="VEuPathDB" id="PiroplasmaDB:BBBOND_0307800"/>
<reference evidence="5" key="1">
    <citation type="journal article" date="2014" name="Nucleic Acids Res.">
        <title>The evolutionary dynamics of variant antigen genes in Babesia reveal a history of genomic innovation underlying host-parasite interaction.</title>
        <authorList>
            <person name="Jackson A.P."/>
            <person name="Otto T.D."/>
            <person name="Darby A."/>
            <person name="Ramaprasad A."/>
            <person name="Xia D."/>
            <person name="Echaide I.E."/>
            <person name="Farber M."/>
            <person name="Gahlot S."/>
            <person name="Gamble J."/>
            <person name="Gupta D."/>
            <person name="Gupta Y."/>
            <person name="Jackson L."/>
            <person name="Malandrin L."/>
            <person name="Malas T.B."/>
            <person name="Moussa E."/>
            <person name="Nair M."/>
            <person name="Reid A.J."/>
            <person name="Sanders M."/>
            <person name="Sharma J."/>
            <person name="Tracey A."/>
            <person name="Quail M.A."/>
            <person name="Weir W."/>
            <person name="Wastling J.M."/>
            <person name="Hall N."/>
            <person name="Willadsen P."/>
            <person name="Lingelbach K."/>
            <person name="Shiels B."/>
            <person name="Tait A."/>
            <person name="Berriman M."/>
            <person name="Allred D.R."/>
            <person name="Pain A."/>
        </authorList>
    </citation>
    <scope>NUCLEOTIDE SEQUENCE [LARGE SCALE GENOMIC DNA]</scope>
    <source>
        <strain evidence="5">Bond</strain>
    </source>
</reference>
<evidence type="ECO:0000256" key="1">
    <source>
        <dbReference type="SAM" id="MobiDB-lite"/>
    </source>
</evidence>
<dbReference type="Pfam" id="PF00754">
    <property type="entry name" value="F5_F8_type_C"/>
    <property type="match status" value="1"/>
</dbReference>
<dbReference type="Gene3D" id="2.80.10.50">
    <property type="match status" value="1"/>
</dbReference>
<dbReference type="PANTHER" id="PTHR31331">
    <property type="entry name" value="LCCL DOMAIN PROTEIN (AFU_ORTHOLOGUE AFUA_5G08630)"/>
    <property type="match status" value="1"/>
</dbReference>
<dbReference type="InterPro" id="IPR000421">
    <property type="entry name" value="FA58C"/>
</dbReference>
<dbReference type="RefSeq" id="XP_012769062.1">
    <property type="nucleotide sequence ID" value="XM_012913608.1"/>
</dbReference>
<evidence type="ECO:0000259" key="3">
    <source>
        <dbReference type="PROSITE" id="PS50820"/>
    </source>
</evidence>
<dbReference type="InterPro" id="IPR008979">
    <property type="entry name" value="Galactose-bd-like_sf"/>
</dbReference>
<dbReference type="EMBL" id="LK391709">
    <property type="protein sequence ID" value="CDR96876.1"/>
    <property type="molecule type" value="Genomic_DNA"/>
</dbReference>
<evidence type="ECO:0000313" key="5">
    <source>
        <dbReference type="Proteomes" id="UP000033188"/>
    </source>
</evidence>
<dbReference type="CDD" id="cd00161">
    <property type="entry name" value="beta-trefoil_Ricin-like"/>
    <property type="match status" value="1"/>
</dbReference>
<feature type="signal peptide" evidence="2">
    <location>
        <begin position="1"/>
        <end position="27"/>
    </location>
</feature>
<feature type="compositionally biased region" description="Basic and acidic residues" evidence="1">
    <location>
        <begin position="917"/>
        <end position="931"/>
    </location>
</feature>
<dbReference type="Gene3D" id="2.170.130.20">
    <property type="entry name" value="LCCL-like domain"/>
    <property type="match status" value="1"/>
</dbReference>
<dbReference type="SUPFAM" id="SSF49785">
    <property type="entry name" value="Galactose-binding domain-like"/>
    <property type="match status" value="2"/>
</dbReference>
<dbReference type="PROSITE" id="PS50231">
    <property type="entry name" value="RICIN_B_LECTIN"/>
    <property type="match status" value="1"/>
</dbReference>
<dbReference type="SUPFAM" id="SSF56496">
    <property type="entry name" value="Fibrinogen C-terminal domain-like"/>
    <property type="match status" value="1"/>
</dbReference>
<keyword evidence="2" id="KW-0732">Signal</keyword>
<dbReference type="PANTHER" id="PTHR31331:SF1">
    <property type="entry name" value="CYSTEINE RICH SECRETORY PROTEIN LCCL DOMAIN CONTAINING 2"/>
    <property type="match status" value="1"/>
</dbReference>
<dbReference type="InterPro" id="IPR036609">
    <property type="entry name" value="LCCL_sf"/>
</dbReference>
<dbReference type="Proteomes" id="UP000033188">
    <property type="component" value="Chromosome 3"/>
</dbReference>
<dbReference type="PROSITE" id="PS50820">
    <property type="entry name" value="LCCL"/>
    <property type="match status" value="1"/>
</dbReference>
<evidence type="ECO:0000313" key="4">
    <source>
        <dbReference type="EMBL" id="CDR96876.1"/>
    </source>
</evidence>
<feature type="chain" id="PRO_5001600681" evidence="2">
    <location>
        <begin position="28"/>
        <end position="1609"/>
    </location>
</feature>
<dbReference type="KEGG" id="bbig:BBBOND_0307800"/>
<accession>A0A061D871</accession>
<dbReference type="InterPro" id="IPR035992">
    <property type="entry name" value="Ricin_B-like_lectins"/>
</dbReference>
<dbReference type="Gene3D" id="2.60.120.260">
    <property type="entry name" value="Galactose-binding domain-like"/>
    <property type="match status" value="2"/>
</dbReference>
<dbReference type="Pfam" id="PF03815">
    <property type="entry name" value="LCCL"/>
    <property type="match status" value="1"/>
</dbReference>
<dbReference type="Gene3D" id="2.60.120.560">
    <property type="entry name" value="Exo-inulinase, domain 1"/>
    <property type="match status" value="1"/>
</dbReference>
<dbReference type="Gene3D" id="2.60.120.1000">
    <property type="match status" value="1"/>
</dbReference>